<reference evidence="1 2" key="2">
    <citation type="journal article" date="2010" name="Stand. Genomic Sci.">
        <title>Complete genome sequence of Chitinophaga pinensis type strain (UQM 2034).</title>
        <authorList>
            <person name="Glavina Del Rio T."/>
            <person name="Abt B."/>
            <person name="Spring S."/>
            <person name="Lapidus A."/>
            <person name="Nolan M."/>
            <person name="Tice H."/>
            <person name="Copeland A."/>
            <person name="Cheng J.F."/>
            <person name="Chen F."/>
            <person name="Bruce D."/>
            <person name="Goodwin L."/>
            <person name="Pitluck S."/>
            <person name="Ivanova N."/>
            <person name="Mavromatis K."/>
            <person name="Mikhailova N."/>
            <person name="Pati A."/>
            <person name="Chen A."/>
            <person name="Palaniappan K."/>
            <person name="Land M."/>
            <person name="Hauser L."/>
            <person name="Chang Y.J."/>
            <person name="Jeffries C.D."/>
            <person name="Chain P."/>
            <person name="Saunders E."/>
            <person name="Detter J.C."/>
            <person name="Brettin T."/>
            <person name="Rohde M."/>
            <person name="Goker M."/>
            <person name="Bristow J."/>
            <person name="Eisen J.A."/>
            <person name="Markowitz V."/>
            <person name="Hugenholtz P."/>
            <person name="Kyrpides N.C."/>
            <person name="Klenk H.P."/>
            <person name="Lucas S."/>
        </authorList>
    </citation>
    <scope>NUCLEOTIDE SEQUENCE [LARGE SCALE GENOMIC DNA]</scope>
    <source>
        <strain evidence="2">ATCC 43595 / DSM 2588 / LMG 13176 / NBRC 15968 / NCIMB 11800 / UQM 2034</strain>
    </source>
</reference>
<protein>
    <submittedName>
        <fullName evidence="1">Uncharacterized protein</fullName>
    </submittedName>
</protein>
<proteinExistence type="predicted"/>
<reference evidence="2" key="1">
    <citation type="submission" date="2009-08" db="EMBL/GenBank/DDBJ databases">
        <title>The complete genome of Chitinophaga pinensis DSM 2588.</title>
        <authorList>
            <consortium name="US DOE Joint Genome Institute (JGI-PGF)"/>
            <person name="Lucas S."/>
            <person name="Copeland A."/>
            <person name="Lapidus A."/>
            <person name="Glavina del Rio T."/>
            <person name="Dalin E."/>
            <person name="Tice H."/>
            <person name="Bruce D."/>
            <person name="Goodwin L."/>
            <person name="Pitluck S."/>
            <person name="Kyrpides N."/>
            <person name="Mavromatis K."/>
            <person name="Ivanova N."/>
            <person name="Mikhailova N."/>
            <person name="Sims D."/>
            <person name="Meinche L."/>
            <person name="Brettin T."/>
            <person name="Detter J.C."/>
            <person name="Han C."/>
            <person name="Larimer F."/>
            <person name="Land M."/>
            <person name="Hauser L."/>
            <person name="Markowitz V."/>
            <person name="Cheng J.-F."/>
            <person name="Hugenholtz P."/>
            <person name="Woyke T."/>
            <person name="Wu D."/>
            <person name="Spring S."/>
            <person name="Klenk H.-P."/>
            <person name="Eisen J.A."/>
        </authorList>
    </citation>
    <scope>NUCLEOTIDE SEQUENCE [LARGE SCALE GENOMIC DNA]</scope>
    <source>
        <strain evidence="2">ATCC 43595 / DSM 2588 / LMG 13176 / NBRC 15968 / NCIMB 11800 / UQM 2034</strain>
    </source>
</reference>
<gene>
    <name evidence="1" type="ordered locus">Cpin_6622</name>
</gene>
<evidence type="ECO:0000313" key="2">
    <source>
        <dbReference type="Proteomes" id="UP000002215"/>
    </source>
</evidence>
<sequence length="46" mass="5328">MQRKKILYRNKFKPESKVVFQTYARNRELLSGGLFPVSGVKQIKSG</sequence>
<name>A0A979GZL3_CHIPD</name>
<evidence type="ECO:0000313" key="1">
    <source>
        <dbReference type="EMBL" id="ACU64026.1"/>
    </source>
</evidence>
<dbReference type="KEGG" id="cpi:Cpin_6622"/>
<dbReference type="Proteomes" id="UP000002215">
    <property type="component" value="Chromosome"/>
</dbReference>
<organism evidence="1 2">
    <name type="scientific">Chitinophaga pinensis (strain ATCC 43595 / DSM 2588 / LMG 13176 / NBRC 15968 / NCIMB 11800 / UQM 2034)</name>
    <dbReference type="NCBI Taxonomy" id="485918"/>
    <lineage>
        <taxon>Bacteria</taxon>
        <taxon>Pseudomonadati</taxon>
        <taxon>Bacteroidota</taxon>
        <taxon>Chitinophagia</taxon>
        <taxon>Chitinophagales</taxon>
        <taxon>Chitinophagaceae</taxon>
        <taxon>Chitinophaga</taxon>
    </lineage>
</organism>
<dbReference type="AlphaFoldDB" id="A0A979GZL3"/>
<dbReference type="EMBL" id="CP001699">
    <property type="protein sequence ID" value="ACU64026.1"/>
    <property type="molecule type" value="Genomic_DNA"/>
</dbReference>
<accession>A0A979GZL3</accession>